<gene>
    <name evidence="1" type="ORF">GEAM_1879</name>
</gene>
<dbReference type="OrthoDB" id="8431028at2"/>
<sequence>MIYSKIIIFISSLVSFYAFSSNTIEFNISNKYNAEITTVGQEGDYEVKYKIFEKTRLIQENIIHIDSERKIKMLIDDFNFDGKKDFSIWHMDEGMGTYKIFKIFVFTDKNHDFNEIHSPCGDDYIDVRVDNQKKELISSYFDDNRIKKCITVKRNIMIK</sequence>
<protein>
    <submittedName>
        <fullName evidence="1">Uncharacterized protein</fullName>
    </submittedName>
</protein>
<dbReference type="Proteomes" id="UP000028640">
    <property type="component" value="Unassembled WGS sequence"/>
</dbReference>
<dbReference type="STRING" id="910964.GEAM_1879"/>
<keyword evidence="2" id="KW-1185">Reference proteome</keyword>
<comment type="caution">
    <text evidence="1">The sequence shown here is derived from an EMBL/GenBank/DDBJ whole genome shotgun (WGS) entry which is preliminary data.</text>
</comment>
<dbReference type="RefSeq" id="WP_084674093.1">
    <property type="nucleotide sequence ID" value="NZ_JMPJ01000052.1"/>
</dbReference>
<proteinExistence type="predicted"/>
<reference evidence="1 2" key="1">
    <citation type="submission" date="2014-05" db="EMBL/GenBank/DDBJ databases">
        <title>ATOL: Assembling a taxonomically balanced genome-scale reconstruction of the evolutionary history of the Enterobacteriaceae.</title>
        <authorList>
            <person name="Plunkett G.III."/>
            <person name="Neeno-Eckwall E.C."/>
            <person name="Glasner J.D."/>
            <person name="Perna N.T."/>
        </authorList>
    </citation>
    <scope>NUCLEOTIDE SEQUENCE [LARGE SCALE GENOMIC DNA]</scope>
    <source>
        <strain evidence="1 2">ATCC 33852</strain>
    </source>
</reference>
<dbReference type="NCBIfam" id="NF047539">
    <property type="entry name" value="XAC2610_fam"/>
    <property type="match status" value="1"/>
</dbReference>
<dbReference type="eggNOG" id="ENOG50335WD">
    <property type="taxonomic scope" value="Bacteria"/>
</dbReference>
<evidence type="ECO:0000313" key="2">
    <source>
        <dbReference type="Proteomes" id="UP000028640"/>
    </source>
</evidence>
<dbReference type="GeneID" id="78383344"/>
<dbReference type="InterPro" id="IPR058087">
    <property type="entry name" value="XAC2610_dom"/>
</dbReference>
<evidence type="ECO:0000313" key="1">
    <source>
        <dbReference type="EMBL" id="KFC81010.1"/>
    </source>
</evidence>
<accession>A0A085GBB5</accession>
<dbReference type="EMBL" id="JMPJ01000052">
    <property type="protein sequence ID" value="KFC81010.1"/>
    <property type="molecule type" value="Genomic_DNA"/>
</dbReference>
<dbReference type="AlphaFoldDB" id="A0A085GBB5"/>
<organism evidence="1 2">
    <name type="scientific">Ewingella americana (strain ATCC 33852 / DSM 4580 / CCUG 14506 / JCM 5911 / LMG 7869 / NCTC 12157 / CDC 1468-78)</name>
    <dbReference type="NCBI Taxonomy" id="910964"/>
    <lineage>
        <taxon>Bacteria</taxon>
        <taxon>Pseudomonadati</taxon>
        <taxon>Pseudomonadota</taxon>
        <taxon>Gammaproteobacteria</taxon>
        <taxon>Enterobacterales</taxon>
        <taxon>Yersiniaceae</taxon>
        <taxon>Ewingella</taxon>
    </lineage>
</organism>
<name>A0A085GBB5_EWIA3</name>